<evidence type="ECO:0000256" key="4">
    <source>
        <dbReference type="ARBA" id="ARBA00023136"/>
    </source>
</evidence>
<feature type="transmembrane region" description="Helical" evidence="5">
    <location>
        <begin position="71"/>
        <end position="97"/>
    </location>
</feature>
<name>A0AAD5H1C2_9CHLO</name>
<keyword evidence="3 5" id="KW-1133">Transmembrane helix</keyword>
<proteinExistence type="predicted"/>
<dbReference type="InterPro" id="IPR005821">
    <property type="entry name" value="Ion_trans_dom"/>
</dbReference>
<comment type="caution">
    <text evidence="7">The sequence shown here is derived from an EMBL/GenBank/DDBJ whole genome shotgun (WGS) entry which is preliminary data.</text>
</comment>
<evidence type="ECO:0000256" key="3">
    <source>
        <dbReference type="ARBA" id="ARBA00022989"/>
    </source>
</evidence>
<dbReference type="GO" id="GO:0005216">
    <property type="term" value="F:monoatomic ion channel activity"/>
    <property type="evidence" value="ECO:0007669"/>
    <property type="project" value="InterPro"/>
</dbReference>
<reference evidence="7" key="1">
    <citation type="submission" date="2020-11" db="EMBL/GenBank/DDBJ databases">
        <title>Chlorella ohadii genome sequencing and assembly.</title>
        <authorList>
            <person name="Murik O."/>
            <person name="Treves H."/>
            <person name="Kedem I."/>
            <person name="Shotland Y."/>
            <person name="Kaplan A."/>
        </authorList>
    </citation>
    <scope>NUCLEOTIDE SEQUENCE</scope>
    <source>
        <strain evidence="7">1</strain>
    </source>
</reference>
<dbReference type="Gene3D" id="1.10.287.70">
    <property type="match status" value="1"/>
</dbReference>
<evidence type="ECO:0000256" key="1">
    <source>
        <dbReference type="ARBA" id="ARBA00004141"/>
    </source>
</evidence>
<protein>
    <recommendedName>
        <fullName evidence="6">Ion transport domain-containing protein</fullName>
    </recommendedName>
</protein>
<accession>A0AAD5H1C2</accession>
<feature type="domain" description="Ion transport" evidence="6">
    <location>
        <begin position="15"/>
        <end position="117"/>
    </location>
</feature>
<evidence type="ECO:0000256" key="5">
    <source>
        <dbReference type="SAM" id="Phobius"/>
    </source>
</evidence>
<dbReference type="Pfam" id="PF00520">
    <property type="entry name" value="Ion_trans"/>
    <property type="match status" value="1"/>
</dbReference>
<evidence type="ECO:0000313" key="7">
    <source>
        <dbReference type="EMBL" id="KAI7840306.1"/>
    </source>
</evidence>
<keyword evidence="8" id="KW-1185">Reference proteome</keyword>
<evidence type="ECO:0000259" key="6">
    <source>
        <dbReference type="Pfam" id="PF00520"/>
    </source>
</evidence>
<dbReference type="SUPFAM" id="SSF81324">
    <property type="entry name" value="Voltage-gated potassium channels"/>
    <property type="match status" value="1"/>
</dbReference>
<keyword evidence="4 5" id="KW-0472">Membrane</keyword>
<keyword evidence="2 5" id="KW-0812">Transmembrane</keyword>
<sequence length="276" mass="29949">MAFLVPLSVGFGTQARIDWLVGLDFAATAVFAADLFMGLHTGFILQSWTGRRIVVLDGPTSLHQYIRHGSFLWDAAAVLAIVPQVAVLSLGGGNVAWKLFHFLRMLRLLRVKRLAKSCWGAALECGPGGSRFLFELTTAGMYGLCVVSCGCANAYQYAALHVCTLMLQVMACMGAGWRAPMFPGSCTWETSVQPLLQCGGCTGDVICTTVPEIAVVMLYDCFSVFWWACVVTLIFEVVEASSRGAHKASVLLDQLFEAEAWMQVGKSQREANLGCK</sequence>
<evidence type="ECO:0000313" key="8">
    <source>
        <dbReference type="Proteomes" id="UP001205105"/>
    </source>
</evidence>
<comment type="subcellular location">
    <subcellularLocation>
        <location evidence="1">Membrane</location>
        <topology evidence="1">Multi-pass membrane protein</topology>
    </subcellularLocation>
</comment>
<feature type="transmembrane region" description="Helical" evidence="5">
    <location>
        <begin position="25"/>
        <end position="45"/>
    </location>
</feature>
<evidence type="ECO:0000256" key="2">
    <source>
        <dbReference type="ARBA" id="ARBA00022692"/>
    </source>
</evidence>
<dbReference type="GO" id="GO:0016020">
    <property type="term" value="C:membrane"/>
    <property type="evidence" value="ECO:0007669"/>
    <property type="project" value="UniProtKB-SubCell"/>
</dbReference>
<feature type="transmembrane region" description="Helical" evidence="5">
    <location>
        <begin position="213"/>
        <end position="238"/>
    </location>
</feature>
<dbReference type="AlphaFoldDB" id="A0AAD5H1C2"/>
<dbReference type="EMBL" id="JADXDR010000083">
    <property type="protein sequence ID" value="KAI7840306.1"/>
    <property type="molecule type" value="Genomic_DNA"/>
</dbReference>
<dbReference type="Proteomes" id="UP001205105">
    <property type="component" value="Unassembled WGS sequence"/>
</dbReference>
<organism evidence="7 8">
    <name type="scientific">Chlorella ohadii</name>
    <dbReference type="NCBI Taxonomy" id="2649997"/>
    <lineage>
        <taxon>Eukaryota</taxon>
        <taxon>Viridiplantae</taxon>
        <taxon>Chlorophyta</taxon>
        <taxon>core chlorophytes</taxon>
        <taxon>Trebouxiophyceae</taxon>
        <taxon>Chlorellales</taxon>
        <taxon>Chlorellaceae</taxon>
        <taxon>Chlorella clade</taxon>
        <taxon>Chlorella</taxon>
    </lineage>
</organism>
<gene>
    <name evidence="7" type="ORF">COHA_006088</name>
</gene>